<proteinExistence type="predicted"/>
<dbReference type="InterPro" id="IPR010359">
    <property type="entry name" value="IrrE_HExxH"/>
</dbReference>
<evidence type="ECO:0000259" key="1">
    <source>
        <dbReference type="Pfam" id="PF06114"/>
    </source>
</evidence>
<feature type="domain" description="IrrE N-terminal-like" evidence="1">
    <location>
        <begin position="26"/>
        <end position="115"/>
    </location>
</feature>
<name>A0A6I8MG47_9CORY</name>
<dbReference type="Pfam" id="PF06114">
    <property type="entry name" value="Peptidase_M78"/>
    <property type="match status" value="1"/>
</dbReference>
<gene>
    <name evidence="2" type="ORF">FRC0190_01319</name>
</gene>
<dbReference type="Gene3D" id="1.10.10.2910">
    <property type="match status" value="1"/>
</dbReference>
<evidence type="ECO:0000313" key="2">
    <source>
        <dbReference type="EMBL" id="VZH85355.1"/>
    </source>
</evidence>
<sequence length="127" mass="14167">MKTPSPNDLIHLAEAAGVTIVWHKGGPKGAWMPHCNRISVRHGMDDVTTRCTLAHELAHMWLRHPAPASGRQELQADRFAARLLVSPVEYELAERIFDARVQLIAAELGVTVELLGVWRGLYEKGRV</sequence>
<dbReference type="EMBL" id="LR738855">
    <property type="protein sequence ID" value="VZH85355.1"/>
    <property type="molecule type" value="Genomic_DNA"/>
</dbReference>
<evidence type="ECO:0000313" key="3">
    <source>
        <dbReference type="Proteomes" id="UP000423525"/>
    </source>
</evidence>
<organism evidence="2 3">
    <name type="scientific">Corynebacterium rouxii</name>
    <dbReference type="NCBI Taxonomy" id="2719119"/>
    <lineage>
        <taxon>Bacteria</taxon>
        <taxon>Bacillati</taxon>
        <taxon>Actinomycetota</taxon>
        <taxon>Actinomycetes</taxon>
        <taxon>Mycobacteriales</taxon>
        <taxon>Corynebacteriaceae</taxon>
        <taxon>Corynebacterium</taxon>
    </lineage>
</organism>
<protein>
    <submittedName>
        <fullName evidence="2">ImmA/IrrE family metallo-endopeptidase</fullName>
    </submittedName>
</protein>
<dbReference type="KEGG" id="crf:FRC0190_01319"/>
<dbReference type="Proteomes" id="UP000423525">
    <property type="component" value="Chromosome"/>
</dbReference>
<reference evidence="2 3" key="1">
    <citation type="submission" date="2019-11" db="EMBL/GenBank/DDBJ databases">
        <authorList>
            <person name="Brisse S."/>
        </authorList>
    </citation>
    <scope>NUCLEOTIDE SEQUENCE [LARGE SCALE GENOMIC DNA]</scope>
    <source>
        <strain evidence="2">FRC0190</strain>
    </source>
</reference>
<accession>A0A6I8MG47</accession>
<dbReference type="AlphaFoldDB" id="A0A6I8MG47"/>
<dbReference type="RefSeq" id="WP_232053116.1">
    <property type="nucleotide sequence ID" value="NZ_CP168248.1"/>
</dbReference>